<name>A0ACC1YLM5_MELAZ</name>
<evidence type="ECO:0000313" key="1">
    <source>
        <dbReference type="EMBL" id="KAJ4724336.1"/>
    </source>
</evidence>
<dbReference type="Proteomes" id="UP001164539">
    <property type="component" value="Chromosome 2"/>
</dbReference>
<dbReference type="EMBL" id="CM051395">
    <property type="protein sequence ID" value="KAJ4724336.1"/>
    <property type="molecule type" value="Genomic_DNA"/>
</dbReference>
<organism evidence="1 2">
    <name type="scientific">Melia azedarach</name>
    <name type="common">Chinaberry tree</name>
    <dbReference type="NCBI Taxonomy" id="155640"/>
    <lineage>
        <taxon>Eukaryota</taxon>
        <taxon>Viridiplantae</taxon>
        <taxon>Streptophyta</taxon>
        <taxon>Embryophyta</taxon>
        <taxon>Tracheophyta</taxon>
        <taxon>Spermatophyta</taxon>
        <taxon>Magnoliopsida</taxon>
        <taxon>eudicotyledons</taxon>
        <taxon>Gunneridae</taxon>
        <taxon>Pentapetalae</taxon>
        <taxon>rosids</taxon>
        <taxon>malvids</taxon>
        <taxon>Sapindales</taxon>
        <taxon>Meliaceae</taxon>
        <taxon>Melia</taxon>
    </lineage>
</organism>
<protein>
    <submittedName>
        <fullName evidence="1">Kinase-like protein</fullName>
    </submittedName>
</protein>
<sequence>MEKYTLIKEIGDGAYGKVWRAVNKQSGEAVAIKVLKDGCTSLEECLNLREVKCLRKLNNHSNIVKLKELVNQNNVLYFVFEYMDCDLHQLMHDRKHFFSEAEVRNFCFQLFQGLNYMHQQGYLHRDLKPDNLLVSKEIIKIADFGLAREIETSSPYTEDITTLSYRAPEMFFPCQYSSKVDMWAMGVIMAEMITLRLLFPGNGEADQIYDICNAIGSPTMDTWPEGLALANSINFKFPNFSSDNLSALIPSANDDEINLISSLLSWDPSKRPTAAEALQHPYFLSCFHVPPPFLSGSAPRVAGTAENLTSVTIACGRQSVVWWKPSGFLYSKLIHYLELIFIVSLLLLAVFSACGFLFVS</sequence>
<accession>A0ACC1YLM5</accession>
<proteinExistence type="predicted"/>
<evidence type="ECO:0000313" key="2">
    <source>
        <dbReference type="Proteomes" id="UP001164539"/>
    </source>
</evidence>
<keyword evidence="2" id="KW-1185">Reference proteome</keyword>
<gene>
    <name evidence="1" type="ORF">OWV82_003338</name>
</gene>
<comment type="caution">
    <text evidence="1">The sequence shown here is derived from an EMBL/GenBank/DDBJ whole genome shotgun (WGS) entry which is preliminary data.</text>
</comment>
<reference evidence="1 2" key="1">
    <citation type="journal article" date="2023" name="Science">
        <title>Complex scaffold remodeling in plant triterpene biosynthesis.</title>
        <authorList>
            <person name="De La Pena R."/>
            <person name="Hodgson H."/>
            <person name="Liu J.C."/>
            <person name="Stephenson M.J."/>
            <person name="Martin A.C."/>
            <person name="Owen C."/>
            <person name="Harkess A."/>
            <person name="Leebens-Mack J."/>
            <person name="Jimenez L.E."/>
            <person name="Osbourn A."/>
            <person name="Sattely E.S."/>
        </authorList>
    </citation>
    <scope>NUCLEOTIDE SEQUENCE [LARGE SCALE GENOMIC DNA]</scope>
    <source>
        <strain evidence="2">cv. JPN11</strain>
        <tissue evidence="1">Leaf</tissue>
    </source>
</reference>